<evidence type="ECO:0000256" key="6">
    <source>
        <dbReference type="ARBA" id="ARBA00022694"/>
    </source>
</evidence>
<evidence type="ECO:0000256" key="2">
    <source>
        <dbReference type="ARBA" id="ARBA00022603"/>
    </source>
</evidence>
<evidence type="ECO:0000256" key="3">
    <source>
        <dbReference type="ARBA" id="ARBA00022630"/>
    </source>
</evidence>
<comment type="similarity">
    <text evidence="10">In the N-terminal section; belongs to the methyltransferase superfamily. tRNA (mnm(5)s(2)U34)-methyltransferase family.</text>
</comment>
<dbReference type="NCBIfam" id="NF033855">
    <property type="entry name" value="tRNA_MNMC2"/>
    <property type="match status" value="1"/>
</dbReference>
<dbReference type="PANTHER" id="PTHR13847">
    <property type="entry name" value="SARCOSINE DEHYDROGENASE-RELATED"/>
    <property type="match status" value="1"/>
</dbReference>
<evidence type="ECO:0000256" key="7">
    <source>
        <dbReference type="ARBA" id="ARBA00022827"/>
    </source>
</evidence>
<accession>A0ABM8KYA3</accession>
<dbReference type="InterPro" id="IPR029063">
    <property type="entry name" value="SAM-dependent_MTases_sf"/>
</dbReference>
<dbReference type="Proteomes" id="UP000494116">
    <property type="component" value="Unassembled WGS sequence"/>
</dbReference>
<evidence type="ECO:0000259" key="11">
    <source>
        <dbReference type="Pfam" id="PF01266"/>
    </source>
</evidence>
<dbReference type="Gene3D" id="3.30.9.10">
    <property type="entry name" value="D-Amino Acid Oxidase, subunit A, domain 2"/>
    <property type="match status" value="1"/>
</dbReference>
<keyword evidence="7 10" id="KW-0274">FAD</keyword>
<keyword evidence="3 10" id="KW-0285">Flavoprotein</keyword>
<evidence type="ECO:0000256" key="9">
    <source>
        <dbReference type="ARBA" id="ARBA00023268"/>
    </source>
</evidence>
<dbReference type="EC" id="1.5.-.-" evidence="10"/>
<reference evidence="13 14" key="1">
    <citation type="submission" date="2020-04" db="EMBL/GenBank/DDBJ databases">
        <authorList>
            <person name="De Canck E."/>
        </authorList>
    </citation>
    <scope>NUCLEOTIDE SEQUENCE [LARGE SCALE GENOMIC DNA]</scope>
    <source>
        <strain evidence="13 14">LMG 1873</strain>
    </source>
</reference>
<keyword evidence="2 10" id="KW-0489">Methyltransferase</keyword>
<dbReference type="InterPro" id="IPR017610">
    <property type="entry name" value="tRNA_S-uridine_synth_MnmC_C"/>
</dbReference>
<evidence type="ECO:0000256" key="8">
    <source>
        <dbReference type="ARBA" id="ARBA00023002"/>
    </source>
</evidence>
<dbReference type="PANTHER" id="PTHR13847:SF283">
    <property type="entry name" value="TRNA 5-METHYLAMINOMETHYL-2-THIOURIDINE BIOSYNTHESIS BIFUNCTIONAL PROTEIN MNMC"/>
    <property type="match status" value="1"/>
</dbReference>
<evidence type="ECO:0000256" key="1">
    <source>
        <dbReference type="ARBA" id="ARBA00022490"/>
    </source>
</evidence>
<keyword evidence="1 10" id="KW-0963">Cytoplasm</keyword>
<evidence type="ECO:0000313" key="14">
    <source>
        <dbReference type="Proteomes" id="UP000494116"/>
    </source>
</evidence>
<dbReference type="EC" id="2.1.1.61" evidence="10"/>
<name>A0ABM8KYA3_9BURK</name>
<dbReference type="SUPFAM" id="SSF51905">
    <property type="entry name" value="FAD/NAD(P)-binding domain"/>
    <property type="match status" value="1"/>
</dbReference>
<evidence type="ECO:0000313" key="13">
    <source>
        <dbReference type="EMBL" id="CAB3707378.1"/>
    </source>
</evidence>
<feature type="region of interest" description="tRNA (mnm(5)s(2)U34)-methyltransferase" evidence="10">
    <location>
        <begin position="1"/>
        <end position="238"/>
    </location>
</feature>
<gene>
    <name evidence="13" type="primary">mnmC_2</name>
    <name evidence="10" type="synonym">mnmC</name>
    <name evidence="13" type="ORF">LMG1873_02965</name>
</gene>
<dbReference type="Gene3D" id="3.50.50.60">
    <property type="entry name" value="FAD/NAD(P)-binding domain"/>
    <property type="match status" value="1"/>
</dbReference>
<dbReference type="NCBIfam" id="TIGR03197">
    <property type="entry name" value="MnmC_Cterm"/>
    <property type="match status" value="1"/>
</dbReference>
<dbReference type="Pfam" id="PF01266">
    <property type="entry name" value="DAO"/>
    <property type="match status" value="1"/>
</dbReference>
<proteinExistence type="inferred from homology"/>
<comment type="subcellular location">
    <subcellularLocation>
        <location evidence="10">Cytoplasm</location>
    </subcellularLocation>
</comment>
<dbReference type="InterPro" id="IPR047785">
    <property type="entry name" value="tRNA_MNMC2"/>
</dbReference>
<dbReference type="Pfam" id="PF05430">
    <property type="entry name" value="Methyltransf_30"/>
    <property type="match status" value="1"/>
</dbReference>
<dbReference type="InterPro" id="IPR006076">
    <property type="entry name" value="FAD-dep_OxRdtase"/>
</dbReference>
<protein>
    <recommendedName>
        <fullName evidence="10">tRNA 5-methylaminomethyl-2-thiouridine biosynthesis bifunctional protein MnmC</fullName>
        <shortName evidence="10">tRNA mnm(5)s(2)U biosynthesis bifunctional protein</shortName>
    </recommendedName>
    <domain>
        <recommendedName>
            <fullName evidence="10">tRNA (mnm(5)s(2)U34)-methyltransferase</fullName>
            <ecNumber evidence="10">2.1.1.61</ecNumber>
        </recommendedName>
    </domain>
    <domain>
        <recommendedName>
            <fullName evidence="10">FAD-dependent cmnm(5)s(2)U34 oxidoreductase</fullName>
            <ecNumber evidence="10">1.5.-.-</ecNumber>
        </recommendedName>
    </domain>
</protein>
<dbReference type="InterPro" id="IPR023032">
    <property type="entry name" value="tRNA_MAMT_biosynth_bifunc_MnmC"/>
</dbReference>
<feature type="region of interest" description="FAD-dependent cmnm(5)s(2)U34 oxidoreductase" evidence="10">
    <location>
        <begin position="259"/>
        <end position="624"/>
    </location>
</feature>
<comment type="cofactor">
    <cofactor evidence="10">
        <name>FAD</name>
        <dbReference type="ChEBI" id="CHEBI:57692"/>
    </cofactor>
</comment>
<keyword evidence="9 10" id="KW-0511">Multifunctional enzyme</keyword>
<evidence type="ECO:0000259" key="12">
    <source>
        <dbReference type="Pfam" id="PF05430"/>
    </source>
</evidence>
<comment type="caution">
    <text evidence="13">The sequence shown here is derived from an EMBL/GenBank/DDBJ whole genome shotgun (WGS) entry which is preliminary data.</text>
</comment>
<dbReference type="EMBL" id="CADIJS010000003">
    <property type="protein sequence ID" value="CAB3707378.1"/>
    <property type="molecule type" value="Genomic_DNA"/>
</dbReference>
<comment type="similarity">
    <text evidence="10">In the C-terminal section; belongs to the DAO family.</text>
</comment>
<keyword evidence="5 10" id="KW-0949">S-adenosyl-L-methionine</keyword>
<evidence type="ECO:0000256" key="5">
    <source>
        <dbReference type="ARBA" id="ARBA00022691"/>
    </source>
</evidence>
<comment type="function">
    <text evidence="10">Catalyzes the last two steps in the biosynthesis of 5-methylaminomethyl-2-thiouridine (mnm(5)s(2)U) at the wobble position (U34) in tRNA. Catalyzes the FAD-dependent demodification of cmnm(5)s(2)U34 to nm(5)s(2)U34, followed by the transfer of a methyl group from S-adenosyl-L-methionine to nm(5)s(2)U34, to form mnm(5)s(2)U34.</text>
</comment>
<dbReference type="Gene3D" id="3.40.50.150">
    <property type="entry name" value="Vaccinia Virus protein VP39"/>
    <property type="match status" value="1"/>
</dbReference>
<sequence length="624" mass="65193">MSAPYVPLTPAVIDFDADGKLYSAAYGDVYHPHPGSSGQAEHVFLRGNGLPERWRGRGAFTVCETGFGLGLNFLTLWHAWRQDPQRPAALHVVSLEGHPFSRDDLSTLLARYAPASMDGLAQRLVEQWPALLPGLHRLEFENGAVTLTLGFGDAQVLAPRLAMRADAFFLDGFAPERNPGMWSPSLLRDLAQLAAPGATMATWACTGELRHALKEAGFDVRRSPGYGGKWHMTEGVARAPGKVAASIADPATVQHAVVVGAGLAGAGIAQALAGRGWRVTVLDAARAVGAPAHAGHLAAALTPVVARDDNARARLSRAGSQRALARWQALPEGAAPRVCGTIQVERDAGKSAALAGTLDTLAFPRDWVRQVDRDEASALAGLPVARGGVFFAQGMLIQPNRLIDALLATPGVDMQPGRAARVEPLGQAWRVIDAQGNELAQAHTVILANAFGAQAVLQESGLLDPLPRVAQMHALAGEVTLVPAPALGGGPRCIVGGEGYLLPDVGAGCVVGSTYEHGAAQAVVTEAGQRTTLAKAAGLLSGHFPDFDALVPGSLAGWAGWRAVLPGRLPAIGELPHAPGLWMAIGYASRGLSWSALMGDVIGARLAGEPELLETDLAQLISPR</sequence>
<feature type="domain" description="FAD dependent oxidoreductase" evidence="11">
    <location>
        <begin position="256"/>
        <end position="603"/>
    </location>
</feature>
<comment type="catalytic activity">
    <reaction evidence="10">
        <text>5-aminomethyl-2-thiouridine(34) in tRNA + S-adenosyl-L-methionine = 5-methylaminomethyl-2-thiouridine(34) in tRNA + S-adenosyl-L-homocysteine + H(+)</text>
        <dbReference type="Rhea" id="RHEA:19569"/>
        <dbReference type="Rhea" id="RHEA-COMP:10195"/>
        <dbReference type="Rhea" id="RHEA-COMP:10197"/>
        <dbReference type="ChEBI" id="CHEBI:15378"/>
        <dbReference type="ChEBI" id="CHEBI:57856"/>
        <dbReference type="ChEBI" id="CHEBI:59789"/>
        <dbReference type="ChEBI" id="CHEBI:74454"/>
        <dbReference type="ChEBI" id="CHEBI:74455"/>
        <dbReference type="EC" id="2.1.1.61"/>
    </reaction>
</comment>
<feature type="domain" description="MnmC-like methyltransferase" evidence="12">
    <location>
        <begin position="118"/>
        <end position="236"/>
    </location>
</feature>
<evidence type="ECO:0000256" key="10">
    <source>
        <dbReference type="HAMAP-Rule" id="MF_01102"/>
    </source>
</evidence>
<keyword evidence="6 10" id="KW-0819">tRNA processing</keyword>
<keyword evidence="4 10" id="KW-0808">Transferase</keyword>
<keyword evidence="8 10" id="KW-0560">Oxidoreductase</keyword>
<dbReference type="InterPro" id="IPR008471">
    <property type="entry name" value="MnmC-like_methylTransf"/>
</dbReference>
<keyword evidence="14" id="KW-1185">Reference proteome</keyword>
<dbReference type="RefSeq" id="WP_061303938.1">
    <property type="nucleotide sequence ID" value="NZ_CADIJS010000003.1"/>
</dbReference>
<organism evidence="13 14">
    <name type="scientific">Achromobacter piechaudii</name>
    <dbReference type="NCBI Taxonomy" id="72556"/>
    <lineage>
        <taxon>Bacteria</taxon>
        <taxon>Pseudomonadati</taxon>
        <taxon>Pseudomonadota</taxon>
        <taxon>Betaproteobacteria</taxon>
        <taxon>Burkholderiales</taxon>
        <taxon>Alcaligenaceae</taxon>
        <taxon>Achromobacter</taxon>
    </lineage>
</organism>
<evidence type="ECO:0000256" key="4">
    <source>
        <dbReference type="ARBA" id="ARBA00022679"/>
    </source>
</evidence>
<dbReference type="HAMAP" id="MF_01102">
    <property type="entry name" value="MnmC"/>
    <property type="match status" value="1"/>
</dbReference>
<dbReference type="InterPro" id="IPR036188">
    <property type="entry name" value="FAD/NAD-bd_sf"/>
</dbReference>